<dbReference type="HOGENOM" id="CLU_1721503_0_0_0"/>
<feature type="transmembrane region" description="Helical" evidence="1">
    <location>
        <begin position="85"/>
        <end position="105"/>
    </location>
</feature>
<keyword evidence="1" id="KW-1133">Transmembrane helix</keyword>
<keyword evidence="3" id="KW-1185">Reference proteome</keyword>
<reference evidence="3" key="1">
    <citation type="submission" date="2009-11" db="EMBL/GenBank/DDBJ databases">
        <title>The complete chromosome 1 of Sphaerobacter thermophilus DSM 20745.</title>
        <authorList>
            <person name="Lucas S."/>
            <person name="Copeland A."/>
            <person name="Lapidus A."/>
            <person name="Glavina del Rio T."/>
            <person name="Dalin E."/>
            <person name="Tice H."/>
            <person name="Bruce D."/>
            <person name="Goodwin L."/>
            <person name="Pitluck S."/>
            <person name="Kyrpides N."/>
            <person name="Mavromatis K."/>
            <person name="Ivanova N."/>
            <person name="Mikhailova N."/>
            <person name="LaButti K.M."/>
            <person name="Clum A."/>
            <person name="Sun H.I."/>
            <person name="Brettin T."/>
            <person name="Detter J.C."/>
            <person name="Han C."/>
            <person name="Larimer F."/>
            <person name="Land M."/>
            <person name="Hauser L."/>
            <person name="Markowitz V."/>
            <person name="Cheng J.F."/>
            <person name="Hugenholtz P."/>
            <person name="Woyke T."/>
            <person name="Wu D."/>
            <person name="Steenblock K."/>
            <person name="Schneider S."/>
            <person name="Pukall R."/>
            <person name="Goeker M."/>
            <person name="Klenk H.P."/>
            <person name="Eisen J.A."/>
        </authorList>
    </citation>
    <scope>NUCLEOTIDE SEQUENCE [LARGE SCALE GENOMIC DNA]</scope>
    <source>
        <strain evidence="3">ATCC 49802 / DSM 20745 / S 6022</strain>
    </source>
</reference>
<proteinExistence type="predicted"/>
<dbReference type="Proteomes" id="UP000002027">
    <property type="component" value="Chromosome 1"/>
</dbReference>
<feature type="transmembrane region" description="Helical" evidence="1">
    <location>
        <begin position="117"/>
        <end position="142"/>
    </location>
</feature>
<accession>D1C613</accession>
<dbReference type="STRING" id="479434.Sthe_2139"/>
<dbReference type="eggNOG" id="ENOG5032JGS">
    <property type="taxonomic scope" value="Bacteria"/>
</dbReference>
<keyword evidence="1" id="KW-0472">Membrane</keyword>
<dbReference type="OrthoDB" id="9943278at2"/>
<gene>
    <name evidence="2" type="ordered locus">Sthe_2139</name>
</gene>
<dbReference type="KEGG" id="sti:Sthe_2139"/>
<reference evidence="2 3" key="2">
    <citation type="journal article" date="2010" name="Stand. Genomic Sci.">
        <title>Complete genome sequence of Desulfohalobium retbaense type strain (HR(100)).</title>
        <authorList>
            <person name="Spring S."/>
            <person name="Nolan M."/>
            <person name="Lapidus A."/>
            <person name="Glavina Del Rio T."/>
            <person name="Copeland A."/>
            <person name="Tice H."/>
            <person name="Cheng J.F."/>
            <person name="Lucas S."/>
            <person name="Land M."/>
            <person name="Chen F."/>
            <person name="Bruce D."/>
            <person name="Goodwin L."/>
            <person name="Pitluck S."/>
            <person name="Ivanova N."/>
            <person name="Mavromatis K."/>
            <person name="Mikhailova N."/>
            <person name="Pati A."/>
            <person name="Chen A."/>
            <person name="Palaniappan K."/>
            <person name="Hauser L."/>
            <person name="Chang Y.J."/>
            <person name="Jeffries C.D."/>
            <person name="Munk C."/>
            <person name="Kiss H."/>
            <person name="Chain P."/>
            <person name="Han C."/>
            <person name="Brettin T."/>
            <person name="Detter J.C."/>
            <person name="Schuler E."/>
            <person name="Goker M."/>
            <person name="Rohde M."/>
            <person name="Bristow J."/>
            <person name="Eisen J.A."/>
            <person name="Markowitz V."/>
            <person name="Hugenholtz P."/>
            <person name="Kyrpides N.C."/>
            <person name="Klenk H.P."/>
        </authorList>
    </citation>
    <scope>NUCLEOTIDE SEQUENCE [LARGE SCALE GENOMIC DNA]</scope>
    <source>
        <strain evidence="3">ATCC 49802 / DSM 20745 / S 6022</strain>
    </source>
</reference>
<dbReference type="RefSeq" id="WP_012872611.1">
    <property type="nucleotide sequence ID" value="NC_013523.1"/>
</dbReference>
<evidence type="ECO:0000313" key="2">
    <source>
        <dbReference type="EMBL" id="ACZ39565.1"/>
    </source>
</evidence>
<name>D1C613_SPHTD</name>
<feature type="transmembrane region" description="Helical" evidence="1">
    <location>
        <begin position="51"/>
        <end position="73"/>
    </location>
</feature>
<protein>
    <submittedName>
        <fullName evidence="2">Uncharacterized protein</fullName>
    </submittedName>
</protein>
<evidence type="ECO:0000313" key="3">
    <source>
        <dbReference type="Proteomes" id="UP000002027"/>
    </source>
</evidence>
<keyword evidence="1" id="KW-0812">Transmembrane</keyword>
<evidence type="ECO:0000256" key="1">
    <source>
        <dbReference type="SAM" id="Phobius"/>
    </source>
</evidence>
<dbReference type="EMBL" id="CP001823">
    <property type="protein sequence ID" value="ACZ39565.1"/>
    <property type="molecule type" value="Genomic_DNA"/>
</dbReference>
<dbReference type="InParanoid" id="D1C613"/>
<organism evidence="2 3">
    <name type="scientific">Sphaerobacter thermophilus (strain ATCC 49802 / DSM 20745 / KCCM 41009 / NCIMB 13125 / S 6022)</name>
    <dbReference type="NCBI Taxonomy" id="479434"/>
    <lineage>
        <taxon>Bacteria</taxon>
        <taxon>Pseudomonadati</taxon>
        <taxon>Thermomicrobiota</taxon>
        <taxon>Thermomicrobia</taxon>
        <taxon>Sphaerobacterales</taxon>
        <taxon>Sphaerobacterineae</taxon>
        <taxon>Sphaerobacteraceae</taxon>
        <taxon>Sphaerobacter</taxon>
    </lineage>
</organism>
<sequence>MLLDPRLWLLIGLSLAMLFTLEAIEEFVEGAWPQMRRPANGWGAVGSTHTLWAAVALFMLPGLVLTILNLAILVANDLPYANAQLLGTIFVVIGWLVYLATTTNLGGVGTYLQEAGLIAPLALLVILALGDLLLLISLIDIFPTNLLSALRQG</sequence>
<dbReference type="AlphaFoldDB" id="D1C613"/>